<keyword evidence="2" id="KW-0012">Acyltransferase</keyword>
<dbReference type="InterPro" id="IPR016181">
    <property type="entry name" value="Acyl_CoA_acyltransferase"/>
</dbReference>
<protein>
    <submittedName>
        <fullName evidence="2">Acetyltransferase</fullName>
        <ecNumber evidence="2">2.3.1.-</ecNumber>
    </submittedName>
</protein>
<name>A0ABU0M7L9_9HYPH</name>
<reference evidence="2 3" key="1">
    <citation type="submission" date="2023-07" db="EMBL/GenBank/DDBJ databases">
        <title>Genomic Encyclopedia of Type Strains, Phase IV (KMG-IV): sequencing the most valuable type-strain genomes for metagenomic binning, comparative biology and taxonomic classification.</title>
        <authorList>
            <person name="Goeker M."/>
        </authorList>
    </citation>
    <scope>NUCLEOTIDE SEQUENCE [LARGE SCALE GENOMIC DNA]</scope>
    <source>
        <strain evidence="2 3">B1-1</strain>
    </source>
</reference>
<evidence type="ECO:0000313" key="2">
    <source>
        <dbReference type="EMBL" id="MDQ0516970.1"/>
    </source>
</evidence>
<feature type="domain" description="N-acetyltransferase" evidence="1">
    <location>
        <begin position="1"/>
        <end position="151"/>
    </location>
</feature>
<proteinExistence type="predicted"/>
<dbReference type="SUPFAM" id="SSF55729">
    <property type="entry name" value="Acyl-CoA N-acyltransferases (Nat)"/>
    <property type="match status" value="1"/>
</dbReference>
<dbReference type="Pfam" id="PF00583">
    <property type="entry name" value="Acetyltransf_1"/>
    <property type="match status" value="1"/>
</dbReference>
<dbReference type="InterPro" id="IPR000182">
    <property type="entry name" value="GNAT_dom"/>
</dbReference>
<gene>
    <name evidence="2" type="ORF">QO015_002583</name>
</gene>
<dbReference type="RefSeq" id="WP_266278925.1">
    <property type="nucleotide sequence ID" value="NZ_JAPKNF010000001.1"/>
</dbReference>
<organism evidence="2 3">
    <name type="scientific">Kaistia geumhonensis</name>
    <dbReference type="NCBI Taxonomy" id="410839"/>
    <lineage>
        <taxon>Bacteria</taxon>
        <taxon>Pseudomonadati</taxon>
        <taxon>Pseudomonadota</taxon>
        <taxon>Alphaproteobacteria</taxon>
        <taxon>Hyphomicrobiales</taxon>
        <taxon>Kaistiaceae</taxon>
        <taxon>Kaistia</taxon>
    </lineage>
</organism>
<evidence type="ECO:0000259" key="1">
    <source>
        <dbReference type="PROSITE" id="PS51186"/>
    </source>
</evidence>
<dbReference type="PROSITE" id="PS51186">
    <property type="entry name" value="GNAT"/>
    <property type="match status" value="1"/>
</dbReference>
<dbReference type="EMBL" id="JAUSWJ010000001">
    <property type="protein sequence ID" value="MDQ0516970.1"/>
    <property type="molecule type" value="Genomic_DNA"/>
</dbReference>
<evidence type="ECO:0000313" key="3">
    <source>
        <dbReference type="Proteomes" id="UP001223743"/>
    </source>
</evidence>
<dbReference type="Proteomes" id="UP001223743">
    <property type="component" value="Unassembled WGS sequence"/>
</dbReference>
<dbReference type="GO" id="GO:0016746">
    <property type="term" value="F:acyltransferase activity"/>
    <property type="evidence" value="ECO:0007669"/>
    <property type="project" value="UniProtKB-KW"/>
</dbReference>
<comment type="caution">
    <text evidence="2">The sequence shown here is derived from an EMBL/GenBank/DDBJ whole genome shotgun (WGS) entry which is preliminary data.</text>
</comment>
<sequence length="167" mass="17635">MEIRDERHGDEDAIHALTAEAFQPMPYSGGTEPAIIRALRASGALTLSLVAVEDGAIVGHVAFSPVSIDGVQDGWFGLGPISVRADRRRQGIGRALIAEGLRRLAEDGARGCVLIGDPAVYRGSGFASGRFRYAGLDPRLVQHVVLRGEAPSGEITFAPAFDVAAED</sequence>
<dbReference type="EC" id="2.3.1.-" evidence="2"/>
<accession>A0ABU0M7L9</accession>
<keyword evidence="3" id="KW-1185">Reference proteome</keyword>
<dbReference type="CDD" id="cd04301">
    <property type="entry name" value="NAT_SF"/>
    <property type="match status" value="1"/>
</dbReference>
<keyword evidence="2" id="KW-0808">Transferase</keyword>
<dbReference type="Gene3D" id="3.40.630.30">
    <property type="match status" value="1"/>
</dbReference>